<evidence type="ECO:0000313" key="3">
    <source>
        <dbReference type="Proteomes" id="UP000078368"/>
    </source>
</evidence>
<dbReference type="InterPro" id="IPR043128">
    <property type="entry name" value="Rev_trsase/Diguanyl_cyclase"/>
</dbReference>
<feature type="region of interest" description="Disordered" evidence="1">
    <location>
        <begin position="395"/>
        <end position="460"/>
    </location>
</feature>
<comment type="caution">
    <text evidence="2">The sequence shown here is derived from an EMBL/GenBank/DDBJ whole genome shotgun (WGS) entry which is preliminary data.</text>
</comment>
<feature type="compositionally biased region" description="Basic and acidic residues" evidence="1">
    <location>
        <begin position="537"/>
        <end position="549"/>
    </location>
</feature>
<proteinExistence type="predicted"/>
<accession>A0A179B528</accession>
<evidence type="ECO:0000313" key="2">
    <source>
        <dbReference type="EMBL" id="OAP86221.1"/>
    </source>
</evidence>
<feature type="compositionally biased region" description="Basic and acidic residues" evidence="1">
    <location>
        <begin position="556"/>
        <end position="566"/>
    </location>
</feature>
<organism evidence="2 3">
    <name type="scientific">Peptidiphaga gingivicola</name>
    <dbReference type="NCBI Taxonomy" id="2741497"/>
    <lineage>
        <taxon>Bacteria</taxon>
        <taxon>Bacillati</taxon>
        <taxon>Actinomycetota</taxon>
        <taxon>Actinomycetes</taxon>
        <taxon>Actinomycetales</taxon>
        <taxon>Actinomycetaceae</taxon>
        <taxon>Peptidiphaga</taxon>
    </lineage>
</organism>
<dbReference type="STRING" id="1823756.A4H34_03360"/>
<feature type="region of interest" description="Disordered" evidence="1">
    <location>
        <begin position="284"/>
        <end position="303"/>
    </location>
</feature>
<feature type="compositionally biased region" description="Low complexity" evidence="1">
    <location>
        <begin position="284"/>
        <end position="294"/>
    </location>
</feature>
<name>A0A179B528_9ACTO</name>
<sequence length="735" mass="79978">MKLIMLETNGNQRFVFSSPRLRENVGASYLITQLADWTEQAAKCIDKFGWVSKSSGKVILTVATEDDARKLIGEVTRKAFSAAPGLDVSGVFVDLNDSGDVEHPHVSDSDLRKVHKTAVEYALNRPPAQARFSQMPFLQRGRDSALPASSRLGVCDEARDDKATALSLSSRVCRHHAIAARLSFIELAVEQKDLEELGRRHDLLGREDLLTRDPTMLEEKLARSISSETVDGRDRTEDERLSKVAVIHIDGNGVGEIMRNLQKSLETIPDGVFRSEVLAEQSSSGVAGESASAGPTDDPHKSPDALRRFLLEINRRLEKAMRISFLTAWARVASLAQKDVKDIAAIPVVPVILGGDDATVITDATYALPFTEKFLTAFEEETGKDALLKYLGPKSRQGTGGCTESTGEDEKAESADGTAKSIGKDRSADGAGESAGNNGKDSERESKNAESASEKQGGPMTAAAGVAIVPRKFPFHIAYDLAERLIKSAKALGKEPEKECSTLNFHVLFDSTVLDPDELLRSYKSFTRRPFKVIAERDTEGRAKKRQSDTSEEAAEDPHERPALREHPAWKEMCERTALFKGLKPADGNEEPLAFPKTRAARIRKLQSDAAREEIASSAEQAQAKKQKSDEKIDAEWQAAKDSSGELSNLLDAIGGPDLVFDLIELADLLPQSYLEELARKETGQEGAAGHKSATDQQNDTVQKGITSQTSRADRGNSDSTNGNGPAAASQEARK</sequence>
<feature type="region of interest" description="Disordered" evidence="1">
    <location>
        <begin position="611"/>
        <end position="645"/>
    </location>
</feature>
<dbReference type="EMBL" id="LVZK01000001">
    <property type="protein sequence ID" value="OAP86221.1"/>
    <property type="molecule type" value="Genomic_DNA"/>
</dbReference>
<evidence type="ECO:0000256" key="1">
    <source>
        <dbReference type="SAM" id="MobiDB-lite"/>
    </source>
</evidence>
<dbReference type="RefSeq" id="WP_064231075.1">
    <property type="nucleotide sequence ID" value="NZ_LVZK01000001.1"/>
</dbReference>
<feature type="region of interest" description="Disordered" evidence="1">
    <location>
        <begin position="537"/>
        <end position="566"/>
    </location>
</feature>
<gene>
    <name evidence="2" type="ORF">A4H34_03360</name>
</gene>
<dbReference type="OrthoDB" id="442064at2"/>
<protein>
    <submittedName>
        <fullName evidence="2">Uncharacterized protein</fullName>
    </submittedName>
</protein>
<dbReference type="Gene3D" id="3.30.70.270">
    <property type="match status" value="1"/>
</dbReference>
<dbReference type="Proteomes" id="UP000078368">
    <property type="component" value="Unassembled WGS sequence"/>
</dbReference>
<keyword evidence="3" id="KW-1185">Reference proteome</keyword>
<feature type="region of interest" description="Disordered" evidence="1">
    <location>
        <begin position="681"/>
        <end position="735"/>
    </location>
</feature>
<reference evidence="2 3" key="1">
    <citation type="submission" date="2016-04" db="EMBL/GenBank/DDBJ databases">
        <title>Peptidophaga gingivicola gen. nov., sp. nov., isolated from human subgingival plaque.</title>
        <authorList>
            <person name="Beall C.J."/>
            <person name="Mokrzan E.M."/>
            <person name="Griffen A.L."/>
            <person name="Leys E.J."/>
        </authorList>
    </citation>
    <scope>NUCLEOTIDE SEQUENCE [LARGE SCALE GENOMIC DNA]</scope>
    <source>
        <strain evidence="2 3">BA112</strain>
    </source>
</reference>
<dbReference type="AlphaFoldDB" id="A0A179B528"/>
<feature type="compositionally biased region" description="Polar residues" evidence="1">
    <location>
        <begin position="695"/>
        <end position="711"/>
    </location>
</feature>